<dbReference type="InterPro" id="IPR035434">
    <property type="entry name" value="GCL_bact_plant"/>
</dbReference>
<evidence type="ECO:0000256" key="4">
    <source>
        <dbReference type="ARBA" id="ARBA00048819"/>
    </source>
</evidence>
<evidence type="ECO:0000313" key="7">
    <source>
        <dbReference type="Proteomes" id="UP000292452"/>
    </source>
</evidence>
<evidence type="ECO:0000256" key="2">
    <source>
        <dbReference type="ARBA" id="ARBA00022741"/>
    </source>
</evidence>
<dbReference type="Gene3D" id="3.30.590.20">
    <property type="match status" value="1"/>
</dbReference>
<comment type="caution">
    <text evidence="6">The sequence shown here is derived from an EMBL/GenBank/DDBJ whole genome shotgun (WGS) entry which is preliminary data.</text>
</comment>
<dbReference type="PIRSF" id="PIRSF017901">
    <property type="entry name" value="GCL"/>
    <property type="match status" value="1"/>
</dbReference>
<name>A0A4Q9I047_STRKA</name>
<dbReference type="Proteomes" id="UP000292452">
    <property type="component" value="Unassembled WGS sequence"/>
</dbReference>
<keyword evidence="3 5" id="KW-0067">ATP-binding</keyword>
<dbReference type="AlphaFoldDB" id="A0A4Q9I047"/>
<dbReference type="PANTHER" id="PTHR34378:SF1">
    <property type="entry name" value="GLUTAMATE--CYSTEINE LIGASE, CHLOROPLASTIC"/>
    <property type="match status" value="1"/>
</dbReference>
<comment type="catalytic activity">
    <reaction evidence="4 5">
        <text>L-cysteine + L-glutamate + ATP = gamma-L-glutamyl-L-cysteine + ADP + phosphate + H(+)</text>
        <dbReference type="Rhea" id="RHEA:13285"/>
        <dbReference type="ChEBI" id="CHEBI:15378"/>
        <dbReference type="ChEBI" id="CHEBI:29985"/>
        <dbReference type="ChEBI" id="CHEBI:30616"/>
        <dbReference type="ChEBI" id="CHEBI:35235"/>
        <dbReference type="ChEBI" id="CHEBI:43474"/>
        <dbReference type="ChEBI" id="CHEBI:58173"/>
        <dbReference type="ChEBI" id="CHEBI:456216"/>
        <dbReference type="EC" id="6.3.2.2"/>
    </reaction>
</comment>
<organism evidence="6 7">
    <name type="scientific">Streptomyces kasugaensis</name>
    <dbReference type="NCBI Taxonomy" id="1946"/>
    <lineage>
        <taxon>Bacteria</taxon>
        <taxon>Bacillati</taxon>
        <taxon>Actinomycetota</taxon>
        <taxon>Actinomycetes</taxon>
        <taxon>Kitasatosporales</taxon>
        <taxon>Streptomycetaceae</taxon>
        <taxon>Streptomyces</taxon>
    </lineage>
</organism>
<evidence type="ECO:0000256" key="5">
    <source>
        <dbReference type="PIRNR" id="PIRNR017901"/>
    </source>
</evidence>
<dbReference type="Pfam" id="PF04107">
    <property type="entry name" value="GCS2"/>
    <property type="match status" value="1"/>
</dbReference>
<sequence length="456" mass="50006">MRRGELLMGRSTLRRDDLRSLFTPPTTASEQVGLEIECGVVDPETGLGAAFGGRRGIKAVLAALLAEWEGKAQYNDGELIGVELADGGLIGLEHGGQFEYSAPPAADVVTAVDELRRTMERLAELLGRFGLALLPGATLPFDRVESAPLMPLSRGVPMRAYFAGLGAVGSRAPGILSLSMSTQVHLDPLSEEDFAQKLRMLTAASPVVAALFVNSPLYAGELDGLLSHRSYDWLRTDPQRCGVLRAALEGDADFDAVIDWALRRRMIFYRDRAGRLRPGPDKPFAAVLEQGFDDGGTVTYDHWVSHMTQIWTHVRPRRTLELRAPDGPPYPYISAVPALWTGLCYHPASRAAAWELLGRYGVAEQEAATEQLPAEGLRTLLGGDRVHELAAELVRLAREGLRARVAAGLERPKVLEYLDPLDEVLETGQTFAERCAARWETDLARDPRRYVAAYRV</sequence>
<dbReference type="SUPFAM" id="SSF55931">
    <property type="entry name" value="Glutamine synthetase/guanido kinase"/>
    <property type="match status" value="1"/>
</dbReference>
<dbReference type="EMBL" id="SIXH01000020">
    <property type="protein sequence ID" value="TBO60952.1"/>
    <property type="molecule type" value="Genomic_DNA"/>
</dbReference>
<dbReference type="GO" id="GO:0004357">
    <property type="term" value="F:glutamate-cysteine ligase activity"/>
    <property type="evidence" value="ECO:0007669"/>
    <property type="project" value="UniProtKB-UniRule"/>
</dbReference>
<reference evidence="6 7" key="1">
    <citation type="submission" date="2019-02" db="EMBL/GenBank/DDBJ databases">
        <title>Draft Genome Sequence of Streptomyces sp. AM-2504, identified by 16S rRNA comparative analysis as a Streptomyces Kasugaensis strain.</title>
        <authorList>
            <person name="Napolioni V."/>
            <person name="Giuliodori A.M."/>
            <person name="Spurio R."/>
            <person name="Fabbretti A."/>
        </authorList>
    </citation>
    <scope>NUCLEOTIDE SEQUENCE [LARGE SCALE GENOMIC DNA]</scope>
    <source>
        <strain evidence="6 7">AM-2504</strain>
    </source>
</reference>
<evidence type="ECO:0000256" key="3">
    <source>
        <dbReference type="ARBA" id="ARBA00022840"/>
    </source>
</evidence>
<dbReference type="GO" id="GO:0005524">
    <property type="term" value="F:ATP binding"/>
    <property type="evidence" value="ECO:0007669"/>
    <property type="project" value="UniProtKB-UniRule"/>
</dbReference>
<evidence type="ECO:0000256" key="1">
    <source>
        <dbReference type="ARBA" id="ARBA00022598"/>
    </source>
</evidence>
<protein>
    <recommendedName>
        <fullName evidence="5">Glutamate--cysteine ligase</fullName>
        <ecNumber evidence="5">6.3.2.2</ecNumber>
    </recommendedName>
</protein>
<dbReference type="InterPro" id="IPR014746">
    <property type="entry name" value="Gln_synth/guanido_kin_cat_dom"/>
</dbReference>
<dbReference type="GO" id="GO:0006750">
    <property type="term" value="P:glutathione biosynthetic process"/>
    <property type="evidence" value="ECO:0007669"/>
    <property type="project" value="UniProtKB-UniRule"/>
</dbReference>
<evidence type="ECO:0000313" key="6">
    <source>
        <dbReference type="EMBL" id="TBO60952.1"/>
    </source>
</evidence>
<gene>
    <name evidence="6" type="ORF">EYS09_03705</name>
</gene>
<keyword evidence="1 5" id="KW-0436">Ligase</keyword>
<keyword evidence="7" id="KW-1185">Reference proteome</keyword>
<keyword evidence="2 5" id="KW-0547">Nucleotide-binding</keyword>
<dbReference type="InterPro" id="IPR006336">
    <property type="entry name" value="GCS2"/>
</dbReference>
<comment type="similarity">
    <text evidence="5">Belongs to the glutamate--cysteine ligase type 2 family. EgtA subfamily.</text>
</comment>
<dbReference type="EC" id="6.3.2.2" evidence="5"/>
<proteinExistence type="inferred from homology"/>
<accession>A0A4Q9I047</accession>
<dbReference type="PANTHER" id="PTHR34378">
    <property type="entry name" value="GLUTAMATE--CYSTEINE LIGASE, CHLOROPLASTIC"/>
    <property type="match status" value="1"/>
</dbReference>
<comment type="function">
    <text evidence="5">Catalyzes the synthesis of gamma-glutamylcysteine (gamma-GC).</text>
</comment>